<comment type="caution">
    <text evidence="2">The sequence shown here is derived from an EMBL/GenBank/DDBJ whole genome shotgun (WGS) entry which is preliminary data.</text>
</comment>
<accession>A0A6A3N3B2</accession>
<proteinExistence type="predicted"/>
<dbReference type="AlphaFoldDB" id="A0A6A3N3B2"/>
<protein>
    <submittedName>
        <fullName evidence="2">Uncharacterized protein</fullName>
    </submittedName>
</protein>
<gene>
    <name evidence="2" type="ORF">PR001_g9592</name>
</gene>
<reference evidence="2 3" key="1">
    <citation type="submission" date="2018-09" db="EMBL/GenBank/DDBJ databases">
        <title>Genomic investigation of the strawberry pathogen Phytophthora fragariae indicates pathogenicity is determined by transcriptional variation in three key races.</title>
        <authorList>
            <person name="Adams T.M."/>
            <person name="Armitage A.D."/>
            <person name="Sobczyk M.K."/>
            <person name="Bates H.J."/>
            <person name="Dunwell J.M."/>
            <person name="Nellist C.F."/>
            <person name="Harrison R.J."/>
        </authorList>
    </citation>
    <scope>NUCLEOTIDE SEQUENCE [LARGE SCALE GENOMIC DNA]</scope>
    <source>
        <strain evidence="2 3">SCRP249</strain>
    </source>
</reference>
<evidence type="ECO:0000256" key="1">
    <source>
        <dbReference type="SAM" id="MobiDB-lite"/>
    </source>
</evidence>
<feature type="compositionally biased region" description="Low complexity" evidence="1">
    <location>
        <begin position="40"/>
        <end position="54"/>
    </location>
</feature>
<dbReference type="EMBL" id="QXFV01000536">
    <property type="protein sequence ID" value="KAE9034787.1"/>
    <property type="molecule type" value="Genomic_DNA"/>
</dbReference>
<name>A0A6A3N3B2_9STRA</name>
<feature type="compositionally biased region" description="Polar residues" evidence="1">
    <location>
        <begin position="15"/>
        <end position="28"/>
    </location>
</feature>
<dbReference type="Proteomes" id="UP000429607">
    <property type="component" value="Unassembled WGS sequence"/>
</dbReference>
<evidence type="ECO:0000313" key="2">
    <source>
        <dbReference type="EMBL" id="KAE9034787.1"/>
    </source>
</evidence>
<organism evidence="2 3">
    <name type="scientific">Phytophthora rubi</name>
    <dbReference type="NCBI Taxonomy" id="129364"/>
    <lineage>
        <taxon>Eukaryota</taxon>
        <taxon>Sar</taxon>
        <taxon>Stramenopiles</taxon>
        <taxon>Oomycota</taxon>
        <taxon>Peronosporomycetes</taxon>
        <taxon>Peronosporales</taxon>
        <taxon>Peronosporaceae</taxon>
        <taxon>Phytophthora</taxon>
    </lineage>
</organism>
<sequence>MHVYVLILISAASHAPNQRATTATSPKSCKSERDSLQRATSSSTVLSTTTRSTSGTQCNYLHLLMPAGAAT</sequence>
<evidence type="ECO:0000313" key="3">
    <source>
        <dbReference type="Proteomes" id="UP000429607"/>
    </source>
</evidence>
<feature type="region of interest" description="Disordered" evidence="1">
    <location>
        <begin position="15"/>
        <end position="54"/>
    </location>
</feature>